<dbReference type="EMBL" id="AUWU02000007">
    <property type="protein sequence ID" value="KAH0570527.1"/>
    <property type="molecule type" value="Genomic_DNA"/>
</dbReference>
<evidence type="ECO:0000313" key="1">
    <source>
        <dbReference type="EMBL" id="EST49277.1"/>
    </source>
</evidence>
<evidence type="ECO:0000313" key="3">
    <source>
        <dbReference type="Proteomes" id="UP000018208"/>
    </source>
</evidence>
<dbReference type="InterPro" id="IPR005301">
    <property type="entry name" value="MOB_kinase_act_fam"/>
</dbReference>
<dbReference type="SMART" id="SM01388">
    <property type="entry name" value="Mob1_phocein"/>
    <property type="match status" value="1"/>
</dbReference>
<dbReference type="AlphaFoldDB" id="V6LXC1"/>
<proteinExistence type="predicted"/>
<dbReference type="PANTHER" id="PTHR22599">
    <property type="entry name" value="MPS ONE BINDER KINASE ACTIVATOR-LIKE MOB"/>
    <property type="match status" value="1"/>
</dbReference>
<dbReference type="Proteomes" id="UP000018208">
    <property type="component" value="Unassembled WGS sequence"/>
</dbReference>
<evidence type="ECO:0000313" key="2">
    <source>
        <dbReference type="EMBL" id="KAH0570527.1"/>
    </source>
</evidence>
<gene>
    <name evidence="1" type="ORF">SS50377_10498</name>
    <name evidence="2" type="ORF">SS50377_26807</name>
</gene>
<reference evidence="2" key="2">
    <citation type="submission" date="2020-12" db="EMBL/GenBank/DDBJ databases">
        <title>New Spironucleus salmonicida genome in near-complete chromosomes.</title>
        <authorList>
            <person name="Xu F."/>
            <person name="Kurt Z."/>
            <person name="Jimenez-Gonzalez A."/>
            <person name="Astvaldsson A."/>
            <person name="Andersson J.O."/>
            <person name="Svard S.G."/>
        </authorList>
    </citation>
    <scope>NUCLEOTIDE SEQUENCE</scope>
    <source>
        <strain evidence="2">ATCC 50377</strain>
    </source>
</reference>
<accession>V6LXC1</accession>
<sequence>MNGKTNFEQLIQLPQGENPDEWIAFNIQQIYVQAQLFNNVLKNNCQCPSMHAGDAVEYFWVDQSNQIQLSAQLYITNVLESVENALSTKFPQAPSDVFPIKFCKLASEMLRRLLRIFIHAYIHHQKALIKEDVLPEVVTCLKYIITFGTKFSLLTFKDTEPIQFLVNEWNPSQ</sequence>
<keyword evidence="3" id="KW-1185">Reference proteome</keyword>
<reference evidence="1 2" key="1">
    <citation type="journal article" date="2014" name="PLoS Genet.">
        <title>The Genome of Spironucleus salmonicida Highlights a Fish Pathogen Adapted to Fluctuating Environments.</title>
        <authorList>
            <person name="Xu F."/>
            <person name="Jerlstrom-Hultqvist J."/>
            <person name="Einarsson E."/>
            <person name="Astvaldsson A."/>
            <person name="Svard S.G."/>
            <person name="Andersson J.O."/>
        </authorList>
    </citation>
    <scope>NUCLEOTIDE SEQUENCE</scope>
    <source>
        <strain evidence="2">ATCC 50377</strain>
    </source>
</reference>
<dbReference type="InterPro" id="IPR036703">
    <property type="entry name" value="MOB_kinase_act_sf"/>
</dbReference>
<organism evidence="1">
    <name type="scientific">Spironucleus salmonicida</name>
    <dbReference type="NCBI Taxonomy" id="348837"/>
    <lineage>
        <taxon>Eukaryota</taxon>
        <taxon>Metamonada</taxon>
        <taxon>Diplomonadida</taxon>
        <taxon>Hexamitidae</taxon>
        <taxon>Hexamitinae</taxon>
        <taxon>Spironucleus</taxon>
    </lineage>
</organism>
<dbReference type="Pfam" id="PF03637">
    <property type="entry name" value="Mob1_phocein"/>
    <property type="match status" value="1"/>
</dbReference>
<protein>
    <submittedName>
        <fullName evidence="1">Mob1/phocein family protein</fullName>
    </submittedName>
</protein>
<name>V6LXC1_9EUKA</name>
<dbReference type="SUPFAM" id="SSF101152">
    <property type="entry name" value="Mob1/phocein"/>
    <property type="match status" value="1"/>
</dbReference>
<dbReference type="EMBL" id="KI545953">
    <property type="protein sequence ID" value="EST49277.1"/>
    <property type="molecule type" value="Genomic_DNA"/>
</dbReference>
<dbReference type="OrthoDB" id="8170117at2759"/>
<dbReference type="VEuPathDB" id="GiardiaDB:SS50377_26807"/>
<dbReference type="Gene3D" id="1.20.140.30">
    <property type="entry name" value="MOB kinase activator"/>
    <property type="match status" value="1"/>
</dbReference>